<dbReference type="InParanoid" id="A0A6I9SRI6"/>
<evidence type="ECO:0000313" key="3">
    <source>
        <dbReference type="RefSeq" id="XP_011072808.1"/>
    </source>
</evidence>
<organism evidence="2 3">
    <name type="scientific">Sesamum indicum</name>
    <name type="common">Oriental sesame</name>
    <name type="synonym">Sesamum orientale</name>
    <dbReference type="NCBI Taxonomy" id="4182"/>
    <lineage>
        <taxon>Eukaryota</taxon>
        <taxon>Viridiplantae</taxon>
        <taxon>Streptophyta</taxon>
        <taxon>Embryophyta</taxon>
        <taxon>Tracheophyta</taxon>
        <taxon>Spermatophyta</taxon>
        <taxon>Magnoliopsida</taxon>
        <taxon>eudicotyledons</taxon>
        <taxon>Gunneridae</taxon>
        <taxon>Pentapetalae</taxon>
        <taxon>asterids</taxon>
        <taxon>lamiids</taxon>
        <taxon>Lamiales</taxon>
        <taxon>Pedaliaceae</taxon>
        <taxon>Sesamum</taxon>
    </lineage>
</organism>
<feature type="transmembrane region" description="Helical" evidence="1">
    <location>
        <begin position="277"/>
        <end position="299"/>
    </location>
</feature>
<reference evidence="3" key="1">
    <citation type="submission" date="2025-08" db="UniProtKB">
        <authorList>
            <consortium name="RefSeq"/>
        </authorList>
    </citation>
    <scope>IDENTIFICATION</scope>
</reference>
<dbReference type="AlphaFoldDB" id="A0A6I9SRI6"/>
<dbReference type="RefSeq" id="XP_011072808.1">
    <property type="nucleotide sequence ID" value="XM_011074506.2"/>
</dbReference>
<dbReference type="GeneID" id="105157952"/>
<dbReference type="KEGG" id="sind:105157952"/>
<keyword evidence="1" id="KW-1133">Transmembrane helix</keyword>
<feature type="transmembrane region" description="Helical" evidence="1">
    <location>
        <begin position="235"/>
        <end position="257"/>
    </location>
</feature>
<sequence>MQEHCSYYYSSFPMGKASRIMRKSIFTFLQNFQFFTSAPSLLAVPFAVSALLSQPLVSSSSLFPLVHGRLRSVFLAAGFPPSSELFAILNLKLSQTVLSFLIVLPFTLSFLLLAKASVIRALEHQKTAQRHAFFSWVMIFNPLFITQLCNSLFILSVNATCFCLLIICFNLFDAVGLSSHGPLLLLSATGAIIYSIILANAYIICNLALLVSGIERQGGFNSILKACVLIRGRTATALSLAVPINMALAAVEALFQYRVVRAYGRAMAPDSSIVLEAMLIAYVYAILLVLDTILGFAFLKSCKPDYQIDEIEIQERNNKSLGKIKRLELLL</sequence>
<feature type="transmembrane region" description="Helical" evidence="1">
    <location>
        <begin position="28"/>
        <end position="52"/>
    </location>
</feature>
<feature type="transmembrane region" description="Helical" evidence="1">
    <location>
        <begin position="98"/>
        <end position="122"/>
    </location>
</feature>
<evidence type="ECO:0000313" key="2">
    <source>
        <dbReference type="Proteomes" id="UP000504604"/>
    </source>
</evidence>
<proteinExistence type="predicted"/>
<evidence type="ECO:0000256" key="1">
    <source>
        <dbReference type="SAM" id="Phobius"/>
    </source>
</evidence>
<dbReference type="FunCoup" id="A0A6I9SRI6">
    <property type="interactions" value="100"/>
</dbReference>
<feature type="transmembrane region" description="Helical" evidence="1">
    <location>
        <begin position="192"/>
        <end position="214"/>
    </location>
</feature>
<dbReference type="PANTHER" id="PTHR33133:SF3">
    <property type="entry name" value="TRANSMEMBRANE PROTEIN"/>
    <property type="match status" value="1"/>
</dbReference>
<protein>
    <submittedName>
        <fullName evidence="3">Uncharacterized protein LOC105157952</fullName>
    </submittedName>
</protein>
<accession>A0A6I9SRI6</accession>
<keyword evidence="1" id="KW-0812">Transmembrane</keyword>
<dbReference type="OrthoDB" id="687732at2759"/>
<name>A0A6I9SRI6_SESIN</name>
<feature type="transmembrane region" description="Helical" evidence="1">
    <location>
        <begin position="152"/>
        <end position="172"/>
    </location>
</feature>
<keyword evidence="1" id="KW-0472">Membrane</keyword>
<dbReference type="PANTHER" id="PTHR33133">
    <property type="entry name" value="OS08G0107100 PROTEIN-RELATED"/>
    <property type="match status" value="1"/>
</dbReference>
<keyword evidence="2" id="KW-1185">Reference proteome</keyword>
<dbReference type="Proteomes" id="UP000504604">
    <property type="component" value="Linkage group LG3"/>
</dbReference>
<gene>
    <name evidence="3" type="primary">LOC105157952</name>
</gene>